<feature type="domain" description="HTH rpiR-type" evidence="4">
    <location>
        <begin position="5"/>
        <end position="81"/>
    </location>
</feature>
<dbReference type="GO" id="GO:0003677">
    <property type="term" value="F:DNA binding"/>
    <property type="evidence" value="ECO:0007669"/>
    <property type="project" value="UniProtKB-KW"/>
</dbReference>
<evidence type="ECO:0000313" key="6">
    <source>
        <dbReference type="EMBL" id="MBS5146693.1"/>
    </source>
</evidence>
<dbReference type="PANTHER" id="PTHR30514:SF1">
    <property type="entry name" value="HTH-TYPE TRANSCRIPTIONAL REGULATOR HEXR-RELATED"/>
    <property type="match status" value="1"/>
</dbReference>
<dbReference type="Pfam" id="PF01418">
    <property type="entry name" value="HTH_6"/>
    <property type="match status" value="1"/>
</dbReference>
<feature type="domain" description="SIS" evidence="5">
    <location>
        <begin position="130"/>
        <end position="270"/>
    </location>
</feature>
<dbReference type="AlphaFoldDB" id="A0A943BNZ3"/>
<dbReference type="InterPro" id="IPR046348">
    <property type="entry name" value="SIS_dom_sf"/>
</dbReference>
<dbReference type="PROSITE" id="PS51464">
    <property type="entry name" value="SIS"/>
    <property type="match status" value="1"/>
</dbReference>
<dbReference type="EMBL" id="JAGZJA010000003">
    <property type="protein sequence ID" value="MBS5146693.1"/>
    <property type="molecule type" value="Genomic_DNA"/>
</dbReference>
<dbReference type="SUPFAM" id="SSF53697">
    <property type="entry name" value="SIS domain"/>
    <property type="match status" value="1"/>
</dbReference>
<dbReference type="GO" id="GO:0003700">
    <property type="term" value="F:DNA-binding transcription factor activity"/>
    <property type="evidence" value="ECO:0007669"/>
    <property type="project" value="InterPro"/>
</dbReference>
<dbReference type="Pfam" id="PF01380">
    <property type="entry name" value="SIS"/>
    <property type="match status" value="1"/>
</dbReference>
<name>A0A943BNZ3_9ACTN</name>
<dbReference type="GO" id="GO:1901135">
    <property type="term" value="P:carbohydrate derivative metabolic process"/>
    <property type="evidence" value="ECO:0007669"/>
    <property type="project" value="InterPro"/>
</dbReference>
<dbReference type="Proteomes" id="UP000738879">
    <property type="component" value="Unassembled WGS sequence"/>
</dbReference>
<dbReference type="InterPro" id="IPR009057">
    <property type="entry name" value="Homeodomain-like_sf"/>
</dbReference>
<reference evidence="6" key="1">
    <citation type="submission" date="2021-02" db="EMBL/GenBank/DDBJ databases">
        <title>Infant gut strain persistence is associated with maternal origin, phylogeny, and functional potential including surface adhesion and iron acquisition.</title>
        <authorList>
            <person name="Lou Y.C."/>
        </authorList>
    </citation>
    <scope>NUCLEOTIDE SEQUENCE</scope>
    <source>
        <strain evidence="6">L3_128_245G1_dasL3_128_245G1_concoct_49</strain>
    </source>
</reference>
<evidence type="ECO:0000256" key="1">
    <source>
        <dbReference type="ARBA" id="ARBA00023015"/>
    </source>
</evidence>
<dbReference type="InterPro" id="IPR035472">
    <property type="entry name" value="RpiR-like_SIS"/>
</dbReference>
<sequence length="300" mass="33224">MKTKGNVIQTICAAYDGMSKTDQKIATYILDNRLTVPTMALREIASGCDTSSPTVSRFIKRLGYDDFNDLRLNLVRGEGEQPVATSVIGKSTESVSLDRFQESLHYILTCKTAELADTVARLDEQTIKQLIDRFNQARTILIAGVGNTRTLADNMAFKMRHLGLPGISLASVSDAIAFIPTLTPQDILVVISSSGLSRRLDRLATLANELHIPVAIITSNPQSPIIDKSQFIIMSTQRDRLFAYGVPFSHNSTNFIIEVLFLFIHASSQQSREHIARYSGIQDQMDRGLDPETGEFLTLE</sequence>
<dbReference type="InterPro" id="IPR001347">
    <property type="entry name" value="SIS_dom"/>
</dbReference>
<gene>
    <name evidence="6" type="ORF">KHY67_03200</name>
</gene>
<dbReference type="InterPro" id="IPR036388">
    <property type="entry name" value="WH-like_DNA-bd_sf"/>
</dbReference>
<comment type="caution">
    <text evidence="6">The sequence shown here is derived from an EMBL/GenBank/DDBJ whole genome shotgun (WGS) entry which is preliminary data.</text>
</comment>
<keyword evidence="1" id="KW-0805">Transcription regulation</keyword>
<evidence type="ECO:0000313" key="7">
    <source>
        <dbReference type="Proteomes" id="UP000738879"/>
    </source>
</evidence>
<dbReference type="SUPFAM" id="SSF46689">
    <property type="entry name" value="Homeodomain-like"/>
    <property type="match status" value="1"/>
</dbReference>
<dbReference type="GO" id="GO:0097367">
    <property type="term" value="F:carbohydrate derivative binding"/>
    <property type="evidence" value="ECO:0007669"/>
    <property type="project" value="InterPro"/>
</dbReference>
<dbReference type="CDD" id="cd05013">
    <property type="entry name" value="SIS_RpiR"/>
    <property type="match status" value="1"/>
</dbReference>
<dbReference type="InterPro" id="IPR000281">
    <property type="entry name" value="HTH_RpiR"/>
</dbReference>
<proteinExistence type="predicted"/>
<protein>
    <submittedName>
        <fullName evidence="6">MurR/RpiR family transcriptional regulator</fullName>
    </submittedName>
</protein>
<evidence type="ECO:0000259" key="5">
    <source>
        <dbReference type="PROSITE" id="PS51464"/>
    </source>
</evidence>
<dbReference type="PROSITE" id="PS51071">
    <property type="entry name" value="HTH_RPIR"/>
    <property type="match status" value="1"/>
</dbReference>
<dbReference type="PANTHER" id="PTHR30514">
    <property type="entry name" value="GLUCOKINASE"/>
    <property type="match status" value="1"/>
</dbReference>
<evidence type="ECO:0000256" key="3">
    <source>
        <dbReference type="ARBA" id="ARBA00023163"/>
    </source>
</evidence>
<accession>A0A943BNZ3</accession>
<dbReference type="Gene3D" id="3.40.50.10490">
    <property type="entry name" value="Glucose-6-phosphate isomerase like protein, domain 1"/>
    <property type="match status" value="1"/>
</dbReference>
<dbReference type="Gene3D" id="1.10.10.10">
    <property type="entry name" value="Winged helix-like DNA-binding domain superfamily/Winged helix DNA-binding domain"/>
    <property type="match status" value="1"/>
</dbReference>
<organism evidence="6 7">
    <name type="scientific">Collinsella intestinalis</name>
    <dbReference type="NCBI Taxonomy" id="147207"/>
    <lineage>
        <taxon>Bacteria</taxon>
        <taxon>Bacillati</taxon>
        <taxon>Actinomycetota</taxon>
        <taxon>Coriobacteriia</taxon>
        <taxon>Coriobacteriales</taxon>
        <taxon>Coriobacteriaceae</taxon>
        <taxon>Collinsella</taxon>
    </lineage>
</organism>
<keyword evidence="3" id="KW-0804">Transcription</keyword>
<dbReference type="InterPro" id="IPR047640">
    <property type="entry name" value="RpiR-like"/>
</dbReference>
<evidence type="ECO:0000259" key="4">
    <source>
        <dbReference type="PROSITE" id="PS51071"/>
    </source>
</evidence>
<evidence type="ECO:0000256" key="2">
    <source>
        <dbReference type="ARBA" id="ARBA00023125"/>
    </source>
</evidence>
<keyword evidence="2" id="KW-0238">DNA-binding</keyword>
<dbReference type="RefSeq" id="WP_278541642.1">
    <property type="nucleotide sequence ID" value="NZ_CAJLDC010000007.1"/>
</dbReference>